<reference evidence="2 3" key="1">
    <citation type="submission" date="2017-07" db="EMBL/GenBank/DDBJ databases">
        <title>Mechanisms for carbon and nitrogen cycling indicate functional differentiation within the Candidate Phyla Radiation.</title>
        <authorList>
            <person name="Danczak R.E."/>
            <person name="Johnston M.D."/>
            <person name="Kenah C."/>
            <person name="Slattery M."/>
            <person name="Wrighton K.C."/>
            <person name="Wilkins M.J."/>
        </authorList>
    </citation>
    <scope>NUCLEOTIDE SEQUENCE [LARGE SCALE GENOMIC DNA]</scope>
    <source>
        <strain evidence="2">Licking1014_7</strain>
    </source>
</reference>
<dbReference type="InterPro" id="IPR001296">
    <property type="entry name" value="Glyco_trans_1"/>
</dbReference>
<accession>A0A554LKS9</accession>
<dbReference type="CDD" id="cd03801">
    <property type="entry name" value="GT4_PimA-like"/>
    <property type="match status" value="1"/>
</dbReference>
<sequence>MKKLSKSNGDLRQKKPKMAILSFGIRRDLHQPLKYFQKITIVHFYFESNYNDMKPGDFSYPSAQRFSTMIDLYKKLASAAPDIIQTSEAWATNSIALKITLVSFWYCLFHKVKLVYPVLENRPIEKKFSPVKTWLLKKWVGFFSKWADKIFYLNEGARRNLLWAALPEKKLQKAMWGTWGIDTNEFKPAQMTIAQKYQNPLIFFVGKISRAKGVPWILDAFQIVNKKYPQVKLLLAGQPEDKKILARIERMKNARFLGIIKNSDLAKYFQKTFITLAPSITTKVWEEQVGMVNLQSMACATPVISTRSGAIPEFISDGKGCALVKEKNSSEIARALQKFLQDKKYYKDQSKKAVKWVVKHYNAHQNIANLEKKLLDLLDF</sequence>
<evidence type="ECO:0000259" key="1">
    <source>
        <dbReference type="Pfam" id="PF00534"/>
    </source>
</evidence>
<evidence type="ECO:0000313" key="3">
    <source>
        <dbReference type="Proteomes" id="UP000315689"/>
    </source>
</evidence>
<dbReference type="Proteomes" id="UP000315689">
    <property type="component" value="Unassembled WGS sequence"/>
</dbReference>
<comment type="caution">
    <text evidence="2">The sequence shown here is derived from an EMBL/GenBank/DDBJ whole genome shotgun (WGS) entry which is preliminary data.</text>
</comment>
<name>A0A554LKS9_9BACT</name>
<dbReference type="GO" id="GO:0016757">
    <property type="term" value="F:glycosyltransferase activity"/>
    <property type="evidence" value="ECO:0007669"/>
    <property type="project" value="InterPro"/>
</dbReference>
<dbReference type="EMBL" id="VMGK01000001">
    <property type="protein sequence ID" value="TSC93473.1"/>
    <property type="molecule type" value="Genomic_DNA"/>
</dbReference>
<dbReference type="SUPFAM" id="SSF53756">
    <property type="entry name" value="UDP-Glycosyltransferase/glycogen phosphorylase"/>
    <property type="match status" value="1"/>
</dbReference>
<feature type="domain" description="Glycosyl transferase family 1" evidence="1">
    <location>
        <begin position="198"/>
        <end position="356"/>
    </location>
</feature>
<gene>
    <name evidence="2" type="ORF">CEN89_10</name>
</gene>
<proteinExistence type="predicted"/>
<keyword evidence="2" id="KW-0808">Transferase</keyword>
<dbReference type="Pfam" id="PF00534">
    <property type="entry name" value="Glycos_transf_1"/>
    <property type="match status" value="1"/>
</dbReference>
<dbReference type="PANTHER" id="PTHR45947">
    <property type="entry name" value="SULFOQUINOVOSYL TRANSFERASE SQD2"/>
    <property type="match status" value="1"/>
</dbReference>
<protein>
    <submittedName>
        <fullName evidence="2">Group 2 glycosyl transferase</fullName>
    </submittedName>
</protein>
<dbReference type="AlphaFoldDB" id="A0A554LKS9"/>
<dbReference type="InterPro" id="IPR050194">
    <property type="entry name" value="Glycosyltransferase_grp1"/>
</dbReference>
<evidence type="ECO:0000313" key="2">
    <source>
        <dbReference type="EMBL" id="TSC93473.1"/>
    </source>
</evidence>
<dbReference type="PANTHER" id="PTHR45947:SF3">
    <property type="entry name" value="SULFOQUINOVOSYL TRANSFERASE SQD2"/>
    <property type="match status" value="1"/>
</dbReference>
<dbReference type="Gene3D" id="3.40.50.2000">
    <property type="entry name" value="Glycogen Phosphorylase B"/>
    <property type="match status" value="2"/>
</dbReference>
<organism evidence="2 3">
    <name type="scientific">Candidatus Berkelbacteria bacterium Licking1014_7</name>
    <dbReference type="NCBI Taxonomy" id="2017147"/>
    <lineage>
        <taxon>Bacteria</taxon>
        <taxon>Candidatus Berkelbacteria</taxon>
    </lineage>
</organism>